<keyword evidence="3" id="KW-1185">Reference proteome</keyword>
<organism evidence="2 3">
    <name type="scientific">Xylaria arbuscula</name>
    <dbReference type="NCBI Taxonomy" id="114810"/>
    <lineage>
        <taxon>Eukaryota</taxon>
        <taxon>Fungi</taxon>
        <taxon>Dikarya</taxon>
        <taxon>Ascomycota</taxon>
        <taxon>Pezizomycotina</taxon>
        <taxon>Sordariomycetes</taxon>
        <taxon>Xylariomycetidae</taxon>
        <taxon>Xylariales</taxon>
        <taxon>Xylariaceae</taxon>
        <taxon>Xylaria</taxon>
    </lineage>
</organism>
<evidence type="ECO:0000256" key="1">
    <source>
        <dbReference type="SAM" id="MobiDB-lite"/>
    </source>
</evidence>
<feature type="region of interest" description="Disordered" evidence="1">
    <location>
        <begin position="58"/>
        <end position="86"/>
    </location>
</feature>
<sequence>MVQCQPNILLSDDITEALLRRINKAAARAIDSGLLDERLRLINQIALDQNHVMEDLTTTAPPTQAPRTVPTQSTQSNRFYPANIAA</sequence>
<evidence type="ECO:0000313" key="2">
    <source>
        <dbReference type="EMBL" id="KAJ3551691.1"/>
    </source>
</evidence>
<name>A0A9W8TFR6_9PEZI</name>
<dbReference type="AlphaFoldDB" id="A0A9W8TFR6"/>
<gene>
    <name evidence="2" type="ORF">NPX13_g11302</name>
</gene>
<evidence type="ECO:0000313" key="3">
    <source>
        <dbReference type="Proteomes" id="UP001148614"/>
    </source>
</evidence>
<proteinExistence type="predicted"/>
<accession>A0A9W8TFR6</accession>
<comment type="caution">
    <text evidence="2">The sequence shown here is derived from an EMBL/GenBank/DDBJ whole genome shotgun (WGS) entry which is preliminary data.</text>
</comment>
<feature type="compositionally biased region" description="Low complexity" evidence="1">
    <location>
        <begin position="58"/>
        <end position="72"/>
    </location>
</feature>
<protein>
    <submittedName>
        <fullName evidence="2">Uncharacterized protein</fullName>
    </submittedName>
</protein>
<dbReference type="Proteomes" id="UP001148614">
    <property type="component" value="Unassembled WGS sequence"/>
</dbReference>
<dbReference type="EMBL" id="JANPWZ010003674">
    <property type="protein sequence ID" value="KAJ3551691.1"/>
    <property type="molecule type" value="Genomic_DNA"/>
</dbReference>
<reference evidence="2" key="1">
    <citation type="submission" date="2022-07" db="EMBL/GenBank/DDBJ databases">
        <title>Genome Sequence of Xylaria arbuscula.</title>
        <authorList>
            <person name="Buettner E."/>
        </authorList>
    </citation>
    <scope>NUCLEOTIDE SEQUENCE</scope>
    <source>
        <strain evidence="2">VT107</strain>
    </source>
</reference>